<evidence type="ECO:0000313" key="5">
    <source>
        <dbReference type="EnsemblMetazoa" id="ACOM028964-PA.1"/>
    </source>
</evidence>
<keyword evidence="2 3" id="KW-0040">ANK repeat</keyword>
<proteinExistence type="predicted"/>
<dbReference type="InterPro" id="IPR002110">
    <property type="entry name" value="Ankyrin_rpt"/>
</dbReference>
<dbReference type="PANTHER" id="PTHR24171">
    <property type="entry name" value="ANKYRIN REPEAT DOMAIN-CONTAINING PROTEIN 39-RELATED"/>
    <property type="match status" value="1"/>
</dbReference>
<dbReference type="Gene3D" id="1.25.40.20">
    <property type="entry name" value="Ankyrin repeat-containing domain"/>
    <property type="match status" value="2"/>
</dbReference>
<feature type="transmembrane region" description="Helical" evidence="4">
    <location>
        <begin position="449"/>
        <end position="473"/>
    </location>
</feature>
<feature type="repeat" description="ANK" evidence="3">
    <location>
        <begin position="223"/>
        <end position="255"/>
    </location>
</feature>
<dbReference type="InterPro" id="IPR036770">
    <property type="entry name" value="Ankyrin_rpt-contain_sf"/>
</dbReference>
<name>A0A8W7PCV1_ANOCL</name>
<feature type="transmembrane region" description="Helical" evidence="4">
    <location>
        <begin position="485"/>
        <end position="503"/>
    </location>
</feature>
<dbReference type="VEuPathDB" id="VectorBase:ACON2_034776"/>
<feature type="repeat" description="ANK" evidence="3">
    <location>
        <begin position="324"/>
        <end position="356"/>
    </location>
</feature>
<organism evidence="5">
    <name type="scientific">Anopheles coluzzii</name>
    <name type="common">African malaria mosquito</name>
    <dbReference type="NCBI Taxonomy" id="1518534"/>
    <lineage>
        <taxon>Eukaryota</taxon>
        <taxon>Metazoa</taxon>
        <taxon>Ecdysozoa</taxon>
        <taxon>Arthropoda</taxon>
        <taxon>Hexapoda</taxon>
        <taxon>Insecta</taxon>
        <taxon>Pterygota</taxon>
        <taxon>Neoptera</taxon>
        <taxon>Endopterygota</taxon>
        <taxon>Diptera</taxon>
        <taxon>Nematocera</taxon>
        <taxon>Culicoidea</taxon>
        <taxon>Culicidae</taxon>
        <taxon>Anophelinae</taxon>
        <taxon>Anopheles</taxon>
    </lineage>
</organism>
<dbReference type="PANTHER" id="PTHR24171:SF9">
    <property type="entry name" value="ANKYRIN REPEAT DOMAIN-CONTAINING PROTEIN 39"/>
    <property type="match status" value="1"/>
</dbReference>
<keyword evidence="4" id="KW-0472">Membrane</keyword>
<keyword evidence="1" id="KW-0677">Repeat</keyword>
<dbReference type="PROSITE" id="PS50297">
    <property type="entry name" value="ANK_REP_REGION"/>
    <property type="match status" value="3"/>
</dbReference>
<keyword evidence="4" id="KW-1133">Transmembrane helix</keyword>
<dbReference type="Pfam" id="PF13857">
    <property type="entry name" value="Ank_5"/>
    <property type="match status" value="1"/>
</dbReference>
<feature type="repeat" description="ANK" evidence="3">
    <location>
        <begin position="256"/>
        <end position="288"/>
    </location>
</feature>
<keyword evidence="4" id="KW-0812">Transmembrane</keyword>
<dbReference type="EnsemblMetazoa" id="ACOM028964-RA">
    <property type="protein sequence ID" value="ACOM028964-PA.1"/>
    <property type="gene ID" value="ACOM028964"/>
</dbReference>
<accession>A0A8W7PCV1</accession>
<evidence type="ECO:0000256" key="1">
    <source>
        <dbReference type="ARBA" id="ARBA00022737"/>
    </source>
</evidence>
<evidence type="ECO:0000256" key="3">
    <source>
        <dbReference type="PROSITE-ProRule" id="PRU00023"/>
    </source>
</evidence>
<sequence>MDFHRSVVPVAPANACKLTRGLTISSCASPPGKAFADGTRGTPNQRALHTDAALVNVPAGAHGMDTVRFSIIENEMRWEDEYRMYYQEEQADEGSEPTDSAGRFRLSISSESDVGGVEISSPNQPHDFGSGREGQEEIWAYADIEAGLKELPGGDRVAELLGCSVVPAGDILQDTGPDQRDTVVLLAVYTQTPLHVAAALGYGECMELLLAHGADARSQYGQKKITALHLAASENYLDCVRLLVAAGANIDARNRDQQTPLHLACLSQCHETVTYLIAQRADVHAVYRDGRTALHASIVKESRFWDCTLSLLKAKVDVNRADNFGYTPLHIAALNEFSTCVYMLIEYGADITARTNGGVSALSFIIRRTPEIIPRYVDKLDAAISVNSIHEIGDVDCEIRLDFRLLVPNNDRGETELLLAFIEVGQKRILKHPLCETFLLLKWRRIRKFFIFSLFYHGLFVLLFTAYVLGVYVRDCRAEPCPLPAYIPAVGYVIILFNLVLLTKEIFQMMHGFVSYVRVEKSRPESESPGAICL</sequence>
<dbReference type="Proteomes" id="UP000075882">
    <property type="component" value="Unassembled WGS sequence"/>
</dbReference>
<protein>
    <submittedName>
        <fullName evidence="5">Uncharacterized protein</fullName>
    </submittedName>
</protein>
<feature type="repeat" description="ANK" evidence="3">
    <location>
        <begin position="189"/>
        <end position="221"/>
    </location>
</feature>
<dbReference type="SMART" id="SM00248">
    <property type="entry name" value="ANK"/>
    <property type="match status" value="5"/>
</dbReference>
<evidence type="ECO:0000256" key="2">
    <source>
        <dbReference type="ARBA" id="ARBA00023043"/>
    </source>
</evidence>
<dbReference type="PROSITE" id="PS50088">
    <property type="entry name" value="ANK_REPEAT"/>
    <property type="match status" value="4"/>
</dbReference>
<evidence type="ECO:0000256" key="4">
    <source>
        <dbReference type="SAM" id="Phobius"/>
    </source>
</evidence>
<reference evidence="5" key="1">
    <citation type="submission" date="2022-08" db="UniProtKB">
        <authorList>
            <consortium name="EnsemblMetazoa"/>
        </authorList>
    </citation>
    <scope>IDENTIFICATION</scope>
</reference>
<dbReference type="Pfam" id="PF12796">
    <property type="entry name" value="Ank_2"/>
    <property type="match status" value="1"/>
</dbReference>
<dbReference type="AlphaFoldDB" id="A0A8W7PCV1"/>
<dbReference type="SUPFAM" id="SSF48403">
    <property type="entry name" value="Ankyrin repeat"/>
    <property type="match status" value="1"/>
</dbReference>